<evidence type="ECO:0000256" key="3">
    <source>
        <dbReference type="ARBA" id="ARBA00022801"/>
    </source>
</evidence>
<protein>
    <recommendedName>
        <fullName evidence="4">Trehalose 6-phosphate phosphatase</fullName>
        <ecNumber evidence="4">3.1.3.12</ecNumber>
    </recommendedName>
</protein>
<dbReference type="InterPro" id="IPR006379">
    <property type="entry name" value="HAD-SF_hydro_IIB"/>
</dbReference>
<accession>A0ABU9IXU4</accession>
<comment type="pathway">
    <text evidence="1 4">Glycan biosynthesis; trehalose biosynthesis.</text>
</comment>
<evidence type="ECO:0000256" key="1">
    <source>
        <dbReference type="ARBA" id="ARBA00005199"/>
    </source>
</evidence>
<dbReference type="Gene3D" id="3.40.50.1000">
    <property type="entry name" value="HAD superfamily/HAD-like"/>
    <property type="match status" value="1"/>
</dbReference>
<comment type="catalytic activity">
    <reaction evidence="4">
        <text>alpha,alpha-trehalose 6-phosphate + H2O = alpha,alpha-trehalose + phosphate</text>
        <dbReference type="Rhea" id="RHEA:23420"/>
        <dbReference type="ChEBI" id="CHEBI:15377"/>
        <dbReference type="ChEBI" id="CHEBI:16551"/>
        <dbReference type="ChEBI" id="CHEBI:43474"/>
        <dbReference type="ChEBI" id="CHEBI:58429"/>
        <dbReference type="EC" id="3.1.3.12"/>
    </reaction>
</comment>
<dbReference type="InterPro" id="IPR023214">
    <property type="entry name" value="HAD_sf"/>
</dbReference>
<dbReference type="NCBIfam" id="TIGR01484">
    <property type="entry name" value="HAD-SF-IIB"/>
    <property type="match status" value="1"/>
</dbReference>
<organism evidence="5 6">
    <name type="scientific">Pseudoxanthomonas putridarboris</name>
    <dbReference type="NCBI Taxonomy" id="752605"/>
    <lineage>
        <taxon>Bacteria</taxon>
        <taxon>Pseudomonadati</taxon>
        <taxon>Pseudomonadota</taxon>
        <taxon>Gammaproteobacteria</taxon>
        <taxon>Lysobacterales</taxon>
        <taxon>Lysobacteraceae</taxon>
        <taxon>Pseudoxanthomonas</taxon>
    </lineage>
</organism>
<dbReference type="RefSeq" id="WP_341724210.1">
    <property type="nucleotide sequence ID" value="NZ_JBBWWT010000001.1"/>
</dbReference>
<dbReference type="Proteomes" id="UP001459204">
    <property type="component" value="Unassembled WGS sequence"/>
</dbReference>
<dbReference type="PANTHER" id="PTHR43768">
    <property type="entry name" value="TREHALOSE 6-PHOSPHATE PHOSPHATASE"/>
    <property type="match status" value="1"/>
</dbReference>
<keyword evidence="6" id="KW-1185">Reference proteome</keyword>
<evidence type="ECO:0000313" key="5">
    <source>
        <dbReference type="EMBL" id="MEL1263011.1"/>
    </source>
</evidence>
<dbReference type="PANTHER" id="PTHR43768:SF3">
    <property type="entry name" value="TREHALOSE 6-PHOSPHATE PHOSPHATASE"/>
    <property type="match status" value="1"/>
</dbReference>
<dbReference type="NCBIfam" id="TIGR00685">
    <property type="entry name" value="T6PP"/>
    <property type="match status" value="1"/>
</dbReference>
<comment type="cofactor">
    <cofactor evidence="4">
        <name>Mg(2+)</name>
        <dbReference type="ChEBI" id="CHEBI:18420"/>
    </cofactor>
</comment>
<comment type="function">
    <text evidence="4">Removes the phosphate from trehalose 6-phosphate to produce free trehalose.</text>
</comment>
<dbReference type="InterPro" id="IPR036412">
    <property type="entry name" value="HAD-like_sf"/>
</dbReference>
<comment type="caution">
    <text evidence="5">The sequence shown here is derived from an EMBL/GenBank/DDBJ whole genome shotgun (WGS) entry which is preliminary data.</text>
</comment>
<dbReference type="Gene3D" id="3.30.70.1020">
    <property type="entry name" value="Trehalose-6-phosphate phosphatase related protein, domain 2"/>
    <property type="match status" value="1"/>
</dbReference>
<proteinExistence type="inferred from homology"/>
<keyword evidence="4" id="KW-0479">Metal-binding</keyword>
<dbReference type="InterPro" id="IPR044651">
    <property type="entry name" value="OTSB-like"/>
</dbReference>
<dbReference type="SUPFAM" id="SSF56784">
    <property type="entry name" value="HAD-like"/>
    <property type="match status" value="1"/>
</dbReference>
<dbReference type="GO" id="GO:0004805">
    <property type="term" value="F:trehalose-phosphatase activity"/>
    <property type="evidence" value="ECO:0007669"/>
    <property type="project" value="UniProtKB-EC"/>
</dbReference>
<dbReference type="InterPro" id="IPR003337">
    <property type="entry name" value="Trehalose_PPase"/>
</dbReference>
<keyword evidence="4" id="KW-0460">Magnesium</keyword>
<dbReference type="EC" id="3.1.3.12" evidence="4"/>
<evidence type="ECO:0000256" key="4">
    <source>
        <dbReference type="RuleBase" id="RU361117"/>
    </source>
</evidence>
<reference evidence="5 6" key="1">
    <citation type="submission" date="2024-04" db="EMBL/GenBank/DDBJ databases">
        <title>Draft genome sequence of Pseudoxanthomonas putridarboris WD12.</title>
        <authorList>
            <person name="Oh J."/>
        </authorList>
    </citation>
    <scope>NUCLEOTIDE SEQUENCE [LARGE SCALE GENOMIC DNA]</scope>
    <source>
        <strain evidence="5 6">WD12</strain>
    </source>
</reference>
<gene>
    <name evidence="5" type="primary">otsB</name>
    <name evidence="5" type="ORF">AAD027_01300</name>
</gene>
<sequence length="250" mass="26467">MKDADADRIPPAPDADWALFLDVDGTLTHHVDTPDAVVLGEQVRPALQRLDAMLEGAVALVTGRSLEALDALLDPLRMRHVAGLHGLEYRPAGTPGSGAAPIPHRFVQAARELAARHDGAHVEAHGACLYLHWRAAPAASGPMTRLAEDIAAGLATHRLHRGAHGIEIRPRGMDKGLAIRRFMAMPPFAGRTPVFAGDDPADEPGFAVVNEMGGISVCVGARRPSLARFALADAGAVLDWLALHQAHAVN</sequence>
<dbReference type="EMBL" id="JBBWWT010000001">
    <property type="protein sequence ID" value="MEL1263011.1"/>
    <property type="molecule type" value="Genomic_DNA"/>
</dbReference>
<name>A0ABU9IXU4_9GAMM</name>
<keyword evidence="3 4" id="KW-0378">Hydrolase</keyword>
<dbReference type="Pfam" id="PF02358">
    <property type="entry name" value="Trehalose_PPase"/>
    <property type="match status" value="1"/>
</dbReference>
<evidence type="ECO:0000256" key="2">
    <source>
        <dbReference type="ARBA" id="ARBA00008770"/>
    </source>
</evidence>
<comment type="similarity">
    <text evidence="2 4">Belongs to the trehalose phosphatase family.</text>
</comment>
<evidence type="ECO:0000313" key="6">
    <source>
        <dbReference type="Proteomes" id="UP001459204"/>
    </source>
</evidence>